<evidence type="ECO:0000256" key="1">
    <source>
        <dbReference type="ARBA" id="ARBA00022806"/>
    </source>
</evidence>
<dbReference type="CDD" id="cd18799">
    <property type="entry name" value="SF2_C_EcoAI-like"/>
    <property type="match status" value="1"/>
</dbReference>
<dbReference type="InterPro" id="IPR001650">
    <property type="entry name" value="Helicase_C-like"/>
</dbReference>
<evidence type="ECO:0000313" key="5">
    <source>
        <dbReference type="Proteomes" id="UP000789508"/>
    </source>
</evidence>
<keyword evidence="1" id="KW-0347">Helicase</keyword>
<evidence type="ECO:0000313" key="4">
    <source>
        <dbReference type="EMBL" id="CAG8533248.1"/>
    </source>
</evidence>
<reference evidence="4" key="1">
    <citation type="submission" date="2021-06" db="EMBL/GenBank/DDBJ databases">
        <authorList>
            <person name="Kallberg Y."/>
            <person name="Tangrot J."/>
            <person name="Rosling A."/>
        </authorList>
    </citation>
    <scope>NUCLEOTIDE SEQUENCE</scope>
    <source>
        <strain evidence="4">FL130A</strain>
    </source>
</reference>
<protein>
    <submittedName>
        <fullName evidence="4">10216_t:CDS:1</fullName>
    </submittedName>
</protein>
<dbReference type="Pfam" id="PF00271">
    <property type="entry name" value="Helicase_C"/>
    <property type="match status" value="1"/>
</dbReference>
<keyword evidence="1" id="KW-0378">Hydrolase</keyword>
<keyword evidence="5" id="KW-1185">Reference proteome</keyword>
<name>A0A9N9AHY2_9GLOM</name>
<accession>A0A9N9AHY2</accession>
<dbReference type="SMART" id="SM00487">
    <property type="entry name" value="DEXDc"/>
    <property type="match status" value="1"/>
</dbReference>
<dbReference type="PANTHER" id="PTHR47396">
    <property type="entry name" value="TYPE I RESTRICTION ENZYME ECOKI R PROTEIN"/>
    <property type="match status" value="1"/>
</dbReference>
<dbReference type="GO" id="GO:0005524">
    <property type="term" value="F:ATP binding"/>
    <property type="evidence" value="ECO:0007669"/>
    <property type="project" value="InterPro"/>
</dbReference>
<dbReference type="GO" id="GO:0005759">
    <property type="term" value="C:mitochondrial matrix"/>
    <property type="evidence" value="ECO:0007669"/>
    <property type="project" value="TreeGrafter"/>
</dbReference>
<dbReference type="OrthoDB" id="16911at2759"/>
<dbReference type="GO" id="GO:0070125">
    <property type="term" value="P:mitochondrial translational elongation"/>
    <property type="evidence" value="ECO:0007669"/>
    <property type="project" value="TreeGrafter"/>
</dbReference>
<dbReference type="Proteomes" id="UP000789508">
    <property type="component" value="Unassembled WGS sequence"/>
</dbReference>
<organism evidence="4 5">
    <name type="scientific">Ambispora leptoticha</name>
    <dbReference type="NCBI Taxonomy" id="144679"/>
    <lineage>
        <taxon>Eukaryota</taxon>
        <taxon>Fungi</taxon>
        <taxon>Fungi incertae sedis</taxon>
        <taxon>Mucoromycota</taxon>
        <taxon>Glomeromycotina</taxon>
        <taxon>Glomeromycetes</taxon>
        <taxon>Archaeosporales</taxon>
        <taxon>Ambisporaceae</taxon>
        <taxon>Ambispora</taxon>
    </lineage>
</organism>
<evidence type="ECO:0000259" key="3">
    <source>
        <dbReference type="PROSITE" id="PS51192"/>
    </source>
</evidence>
<dbReference type="SUPFAM" id="SSF52540">
    <property type="entry name" value="P-loop containing nucleoside triphosphate hydrolases"/>
    <property type="match status" value="1"/>
</dbReference>
<dbReference type="AlphaFoldDB" id="A0A9N9AHY2"/>
<dbReference type="GO" id="GO:0061749">
    <property type="term" value="F:forked DNA-dependent helicase activity"/>
    <property type="evidence" value="ECO:0007669"/>
    <property type="project" value="TreeGrafter"/>
</dbReference>
<keyword evidence="1" id="KW-0547">Nucleotide-binding</keyword>
<dbReference type="EMBL" id="CAJVPS010001308">
    <property type="protein sequence ID" value="CAG8533248.1"/>
    <property type="molecule type" value="Genomic_DNA"/>
</dbReference>
<dbReference type="InterPro" id="IPR014001">
    <property type="entry name" value="Helicase_ATP-bd"/>
</dbReference>
<dbReference type="GO" id="GO:0000403">
    <property type="term" value="F:Y-form DNA binding"/>
    <property type="evidence" value="ECO:0007669"/>
    <property type="project" value="TreeGrafter"/>
</dbReference>
<evidence type="ECO:0000256" key="2">
    <source>
        <dbReference type="SAM" id="MobiDB-lite"/>
    </source>
</evidence>
<dbReference type="Gene3D" id="3.40.50.300">
    <property type="entry name" value="P-loop containing nucleotide triphosphate hydrolases"/>
    <property type="match status" value="2"/>
</dbReference>
<comment type="caution">
    <text evidence="4">The sequence shown here is derived from an EMBL/GenBank/DDBJ whole genome shotgun (WGS) entry which is preliminary data.</text>
</comment>
<dbReference type="InterPro" id="IPR027417">
    <property type="entry name" value="P-loop_NTPase"/>
</dbReference>
<feature type="domain" description="Helicase ATP-binding" evidence="3">
    <location>
        <begin position="61"/>
        <end position="217"/>
    </location>
</feature>
<feature type="region of interest" description="Disordered" evidence="2">
    <location>
        <begin position="432"/>
        <end position="454"/>
    </location>
</feature>
<dbReference type="PANTHER" id="PTHR47396:SF1">
    <property type="entry name" value="ATP-DEPENDENT HELICASE IRC3-RELATED"/>
    <property type="match status" value="1"/>
</dbReference>
<proteinExistence type="predicted"/>
<dbReference type="SMART" id="SM00490">
    <property type="entry name" value="HELICc"/>
    <property type="match status" value="1"/>
</dbReference>
<dbReference type="GO" id="GO:0016787">
    <property type="term" value="F:hydrolase activity"/>
    <property type="evidence" value="ECO:0007669"/>
    <property type="project" value="InterPro"/>
</dbReference>
<dbReference type="GO" id="GO:0036121">
    <property type="term" value="F:double-stranded DNA helicase activity"/>
    <property type="evidence" value="ECO:0007669"/>
    <property type="project" value="TreeGrafter"/>
</dbReference>
<sequence>MSSLRGVSLRFFRPTTRILRPAVFLSPNATLFNTNLLISRGISTIELRPYQKECIKKCMDKFLKEKVKRQIVSLPVGNLIKEIPEPFPGANKVLVVAHRQELLDQAHKHISQRLPDSVVEIDQGNRRAVGFGDIIIASVQSLVSQKSQRMEKYDPKQFKAIIIDEAHHAAAMTYRKIFEYFGADSEDTHLFVWGCSATIRRHDGLALQSLFDEITFHRDFLDMIREKWLCNIKVTTIKTEIDLSKVKTLNGDFVASDLSKKVNVPGRNKIIVGTYLKYAANRKSTLVFAVDIEHIKQLTEEFRGAGIEAHGVSSHTHKNVRSHLLNEFKAGKFPVLVAYLVKKNYDISGILTEGTDIPNIDCILMSRPTKSAVLFQQMMGRGMRRAEEKENCLIIDYVDSYTKFHDVKTLPTLFGLCPEEELENQDPLEYEPKEEEGLQHESLESPESPVSPELEEKLNSGELLKDLQVTEWDNPFELLEDCSGDVPFGEISINAWVKVGADMYVLSMRGGTTLKLAKNEKIGLYEAKLKITTHNFQRLSLSLPITSDNLDHAIKACDTWVESNMSVPTRSLVRRSAAWRSDPITSEQKKVLIKSASKIEKWTDIEKIDTLTKGQAANMITCLKEGAVGNWKRTQKQIEIQKKKEMKEMIRVQKIQKKKEIEIQKKKIKEMKHGPISEGRLSSLQC</sequence>
<keyword evidence="1" id="KW-0067">ATP-binding</keyword>
<dbReference type="PROSITE" id="PS51192">
    <property type="entry name" value="HELICASE_ATP_BIND_1"/>
    <property type="match status" value="1"/>
</dbReference>
<dbReference type="InterPro" id="IPR050742">
    <property type="entry name" value="Helicase_Restrict-Modif_Enz"/>
</dbReference>
<dbReference type="GO" id="GO:0032042">
    <property type="term" value="P:mitochondrial DNA metabolic process"/>
    <property type="evidence" value="ECO:0007669"/>
    <property type="project" value="TreeGrafter"/>
</dbReference>
<dbReference type="Pfam" id="PF04851">
    <property type="entry name" value="ResIII"/>
    <property type="match status" value="1"/>
</dbReference>
<dbReference type="InterPro" id="IPR006935">
    <property type="entry name" value="Helicase/UvrB_N"/>
</dbReference>
<gene>
    <name evidence="4" type="ORF">ALEPTO_LOCUS5041</name>
</gene>